<gene>
    <name evidence="1" type="ORF">ABS770_27610</name>
</gene>
<dbReference type="EMBL" id="JBELQD010000071">
    <property type="protein sequence ID" value="MER2292029.1"/>
    <property type="molecule type" value="Genomic_DNA"/>
</dbReference>
<name>A0ABV1RAY8_9HYPH</name>
<sequence length="113" mass="12542">MWHGAIENISERASPCRYLTPAQWAVMRESALDFCTRFGAEAHSLGWTAPQLFGVHPEHGTLRVEYCGALMVAGKQATGVHPDRIAFERTAAYRDTPGKVWGLPIWEFKAKAG</sequence>
<keyword evidence="2" id="KW-1185">Reference proteome</keyword>
<evidence type="ECO:0000313" key="2">
    <source>
        <dbReference type="Proteomes" id="UP001432995"/>
    </source>
</evidence>
<organism evidence="1 2">
    <name type="scientific">Methylobacterium brachiatum</name>
    <dbReference type="NCBI Taxonomy" id="269660"/>
    <lineage>
        <taxon>Bacteria</taxon>
        <taxon>Pseudomonadati</taxon>
        <taxon>Pseudomonadota</taxon>
        <taxon>Alphaproteobacteria</taxon>
        <taxon>Hyphomicrobiales</taxon>
        <taxon>Methylobacteriaceae</taxon>
        <taxon>Methylobacterium</taxon>
    </lineage>
</organism>
<comment type="caution">
    <text evidence="1">The sequence shown here is derived from an EMBL/GenBank/DDBJ whole genome shotgun (WGS) entry which is preliminary data.</text>
</comment>
<dbReference type="Proteomes" id="UP001432995">
    <property type="component" value="Unassembled WGS sequence"/>
</dbReference>
<protein>
    <submittedName>
        <fullName evidence="1">Uncharacterized protein</fullName>
    </submittedName>
</protein>
<accession>A0ABV1RAY8</accession>
<proteinExistence type="predicted"/>
<evidence type="ECO:0000313" key="1">
    <source>
        <dbReference type="EMBL" id="MER2292029.1"/>
    </source>
</evidence>
<reference evidence="1" key="1">
    <citation type="submission" date="2024-06" db="EMBL/GenBank/DDBJ databases">
        <authorList>
            <person name="Campbell A.G."/>
        </authorList>
    </citation>
    <scope>NUCLEOTIDE SEQUENCE</scope>
    <source>
        <strain evidence="1">EM17</strain>
    </source>
</reference>